<protein>
    <recommendedName>
        <fullName evidence="3">F-box associated domain-containing protein</fullName>
    </recommendedName>
</protein>
<dbReference type="AlphaFoldDB" id="A0A5J9VST1"/>
<feature type="non-terminal residue" evidence="1">
    <location>
        <position position="1"/>
    </location>
</feature>
<accession>A0A5J9VST1</accession>
<reference evidence="1 2" key="1">
    <citation type="journal article" date="2019" name="Sci. Rep.">
        <title>A high-quality genome of Eragrostis curvula grass provides insights into Poaceae evolution and supports new strategies to enhance forage quality.</title>
        <authorList>
            <person name="Carballo J."/>
            <person name="Santos B.A.C.M."/>
            <person name="Zappacosta D."/>
            <person name="Garbus I."/>
            <person name="Selva J.P."/>
            <person name="Gallo C.A."/>
            <person name="Diaz A."/>
            <person name="Albertini E."/>
            <person name="Caccamo M."/>
            <person name="Echenique V."/>
        </authorList>
    </citation>
    <scope>NUCLEOTIDE SEQUENCE [LARGE SCALE GENOMIC DNA]</scope>
    <source>
        <strain evidence="2">cv. Victoria</strain>
        <tissue evidence="1">Leaf</tissue>
    </source>
</reference>
<sequence>MAECPTKVLGFVFSSASQQWRAIASRSWGDLNPYMNPVTEHNSLLHRNYAYGCFYWHLSQFPCRPNLITLDMTRMEFSPINPPFNHSIEEFTTVELGNNRCGIFMFGSSQFDGAEGYVLHLFSADTQNLDEGANEWVLENEVLLPHSSDPTNNGMLGVADGKLFLQTTEVVEVKVGSAIVFYQRKTEFGCISLDCKTLQLQRVQGMVHDRSRIGKKLGASVFEL</sequence>
<keyword evidence="2" id="KW-1185">Reference proteome</keyword>
<comment type="caution">
    <text evidence="1">The sequence shown here is derived from an EMBL/GenBank/DDBJ whole genome shotgun (WGS) entry which is preliminary data.</text>
</comment>
<dbReference type="Proteomes" id="UP000324897">
    <property type="component" value="Chromosome 4"/>
</dbReference>
<evidence type="ECO:0000313" key="2">
    <source>
        <dbReference type="Proteomes" id="UP000324897"/>
    </source>
</evidence>
<proteinExistence type="predicted"/>
<dbReference type="OrthoDB" id="687195at2759"/>
<gene>
    <name evidence="1" type="ORF">EJB05_11835</name>
</gene>
<dbReference type="PANTHER" id="PTHR31264:SF29">
    <property type="entry name" value="OS07G0554500 PROTEIN"/>
    <property type="match status" value="1"/>
</dbReference>
<name>A0A5J9VST1_9POAL</name>
<dbReference type="Gramene" id="TVU38464">
    <property type="protein sequence ID" value="TVU38464"/>
    <property type="gene ID" value="EJB05_11835"/>
</dbReference>
<organism evidence="1 2">
    <name type="scientific">Eragrostis curvula</name>
    <name type="common">weeping love grass</name>
    <dbReference type="NCBI Taxonomy" id="38414"/>
    <lineage>
        <taxon>Eukaryota</taxon>
        <taxon>Viridiplantae</taxon>
        <taxon>Streptophyta</taxon>
        <taxon>Embryophyta</taxon>
        <taxon>Tracheophyta</taxon>
        <taxon>Spermatophyta</taxon>
        <taxon>Magnoliopsida</taxon>
        <taxon>Liliopsida</taxon>
        <taxon>Poales</taxon>
        <taxon>Poaceae</taxon>
        <taxon>PACMAD clade</taxon>
        <taxon>Chloridoideae</taxon>
        <taxon>Eragrostideae</taxon>
        <taxon>Eragrostidinae</taxon>
        <taxon>Eragrostis</taxon>
    </lineage>
</organism>
<evidence type="ECO:0008006" key="3">
    <source>
        <dbReference type="Google" id="ProtNLM"/>
    </source>
</evidence>
<evidence type="ECO:0000313" key="1">
    <source>
        <dbReference type="EMBL" id="TVU38464.1"/>
    </source>
</evidence>
<dbReference type="PANTHER" id="PTHR31264">
    <property type="entry name" value="OS07G0554500 PROTEIN-RELATED"/>
    <property type="match status" value="1"/>
</dbReference>
<dbReference type="EMBL" id="RWGY01000007">
    <property type="protein sequence ID" value="TVU38464.1"/>
    <property type="molecule type" value="Genomic_DNA"/>
</dbReference>